<accession>A0A165KRI5</accession>
<evidence type="ECO:0000256" key="1">
    <source>
        <dbReference type="SAM" id="MobiDB-lite"/>
    </source>
</evidence>
<dbReference type="InParanoid" id="A0A165KRI5"/>
<evidence type="ECO:0000313" key="3">
    <source>
        <dbReference type="Proteomes" id="UP000077266"/>
    </source>
</evidence>
<dbReference type="AlphaFoldDB" id="A0A165KRI5"/>
<keyword evidence="3" id="KW-1185">Reference proteome</keyword>
<dbReference type="Proteomes" id="UP000077266">
    <property type="component" value="Unassembled WGS sequence"/>
</dbReference>
<evidence type="ECO:0000313" key="2">
    <source>
        <dbReference type="EMBL" id="KZV96752.1"/>
    </source>
</evidence>
<organism evidence="2 3">
    <name type="scientific">Exidia glandulosa HHB12029</name>
    <dbReference type="NCBI Taxonomy" id="1314781"/>
    <lineage>
        <taxon>Eukaryota</taxon>
        <taxon>Fungi</taxon>
        <taxon>Dikarya</taxon>
        <taxon>Basidiomycota</taxon>
        <taxon>Agaricomycotina</taxon>
        <taxon>Agaricomycetes</taxon>
        <taxon>Auriculariales</taxon>
        <taxon>Exidiaceae</taxon>
        <taxon>Exidia</taxon>
    </lineage>
</organism>
<feature type="compositionally biased region" description="Acidic residues" evidence="1">
    <location>
        <begin position="52"/>
        <end position="61"/>
    </location>
</feature>
<proteinExistence type="predicted"/>
<dbReference type="EMBL" id="KV425938">
    <property type="protein sequence ID" value="KZV96752.1"/>
    <property type="molecule type" value="Genomic_DNA"/>
</dbReference>
<sequence>MQPINTNLSVPSSASSPIFSPLVAKPYDYGSLFIPHPASRLDFPDSPASSSEFEESAEEMEMQAAGARWVGSWINDEEPEPRELMKTSSAWVGGASSEGEALEPDSDADADDEDDEAERTQRFSGRVGTPPAQALLNTPAPSPSASRV</sequence>
<gene>
    <name evidence="2" type="ORF">EXIGLDRAFT_732319</name>
</gene>
<reference evidence="2 3" key="1">
    <citation type="journal article" date="2016" name="Mol. Biol. Evol.">
        <title>Comparative Genomics of Early-Diverging Mushroom-Forming Fungi Provides Insights into the Origins of Lignocellulose Decay Capabilities.</title>
        <authorList>
            <person name="Nagy L.G."/>
            <person name="Riley R."/>
            <person name="Tritt A."/>
            <person name="Adam C."/>
            <person name="Daum C."/>
            <person name="Floudas D."/>
            <person name="Sun H."/>
            <person name="Yadav J.S."/>
            <person name="Pangilinan J."/>
            <person name="Larsson K.H."/>
            <person name="Matsuura K."/>
            <person name="Barry K."/>
            <person name="Labutti K."/>
            <person name="Kuo R."/>
            <person name="Ohm R.A."/>
            <person name="Bhattacharya S.S."/>
            <person name="Shirouzu T."/>
            <person name="Yoshinaga Y."/>
            <person name="Martin F.M."/>
            <person name="Grigoriev I.V."/>
            <person name="Hibbett D.S."/>
        </authorList>
    </citation>
    <scope>NUCLEOTIDE SEQUENCE [LARGE SCALE GENOMIC DNA]</scope>
    <source>
        <strain evidence="2 3">HHB12029</strain>
    </source>
</reference>
<feature type="compositionally biased region" description="Acidic residues" evidence="1">
    <location>
        <begin position="100"/>
        <end position="117"/>
    </location>
</feature>
<feature type="region of interest" description="Disordered" evidence="1">
    <location>
        <begin position="36"/>
        <end position="148"/>
    </location>
</feature>
<name>A0A165KRI5_EXIGL</name>
<protein>
    <submittedName>
        <fullName evidence="2">Uncharacterized protein</fullName>
    </submittedName>
</protein>